<dbReference type="EC" id="2.7.11.1" evidence="1"/>
<organism evidence="10 11">
    <name type="scientific">Strigomonas culicis</name>
    <dbReference type="NCBI Taxonomy" id="28005"/>
    <lineage>
        <taxon>Eukaryota</taxon>
        <taxon>Discoba</taxon>
        <taxon>Euglenozoa</taxon>
        <taxon>Kinetoplastea</taxon>
        <taxon>Metakinetoplastina</taxon>
        <taxon>Trypanosomatida</taxon>
        <taxon>Trypanosomatidae</taxon>
        <taxon>Strigomonadinae</taxon>
        <taxon>Strigomonas</taxon>
    </lineage>
</organism>
<dbReference type="SUPFAM" id="SSF56112">
    <property type="entry name" value="Protein kinase-like (PK-like)"/>
    <property type="match status" value="1"/>
</dbReference>
<comment type="catalytic activity">
    <reaction evidence="7">
        <text>L-threonyl-[protein] + ATP = O-phospho-L-threonyl-[protein] + ADP + H(+)</text>
        <dbReference type="Rhea" id="RHEA:46608"/>
        <dbReference type="Rhea" id="RHEA-COMP:11060"/>
        <dbReference type="Rhea" id="RHEA-COMP:11605"/>
        <dbReference type="ChEBI" id="CHEBI:15378"/>
        <dbReference type="ChEBI" id="CHEBI:30013"/>
        <dbReference type="ChEBI" id="CHEBI:30616"/>
        <dbReference type="ChEBI" id="CHEBI:61977"/>
        <dbReference type="ChEBI" id="CHEBI:456216"/>
        <dbReference type="EC" id="2.7.11.1"/>
    </reaction>
</comment>
<evidence type="ECO:0000256" key="6">
    <source>
        <dbReference type="ARBA" id="ARBA00022840"/>
    </source>
</evidence>
<keyword evidence="11" id="KW-1185">Reference proteome</keyword>
<proteinExistence type="predicted"/>
<dbReference type="InterPro" id="IPR011009">
    <property type="entry name" value="Kinase-like_dom_sf"/>
</dbReference>
<keyword evidence="5 10" id="KW-0418">Kinase</keyword>
<keyword evidence="6" id="KW-0067">ATP-binding</keyword>
<comment type="caution">
    <text evidence="10">The sequence shown here is derived from an EMBL/GenBank/DDBJ whole genome shotgun (WGS) entry which is preliminary data.</text>
</comment>
<dbReference type="Pfam" id="PF00069">
    <property type="entry name" value="Pkinase"/>
    <property type="match status" value="1"/>
</dbReference>
<dbReference type="Proteomes" id="UP000015354">
    <property type="component" value="Unassembled WGS sequence"/>
</dbReference>
<feature type="domain" description="Protein kinase" evidence="9">
    <location>
        <begin position="1"/>
        <end position="233"/>
    </location>
</feature>
<keyword evidence="4" id="KW-0547">Nucleotide-binding</keyword>
<evidence type="ECO:0000256" key="8">
    <source>
        <dbReference type="ARBA" id="ARBA00048679"/>
    </source>
</evidence>
<reference evidence="10 11" key="1">
    <citation type="journal article" date="2013" name="PLoS ONE">
        <title>Predicting the Proteins of Angomonas deanei, Strigomonas culicis and Their Respective Endosymbionts Reveals New Aspects of the Trypanosomatidae Family.</title>
        <authorList>
            <person name="Motta M.C."/>
            <person name="Martins A.C."/>
            <person name="de Souza S.S."/>
            <person name="Catta-Preta C.M."/>
            <person name="Silva R."/>
            <person name="Klein C.C."/>
            <person name="de Almeida L.G."/>
            <person name="de Lima Cunha O."/>
            <person name="Ciapina L.P."/>
            <person name="Brocchi M."/>
            <person name="Colabardini A.C."/>
            <person name="de Araujo Lima B."/>
            <person name="Machado C.R."/>
            <person name="de Almeida Soares C.M."/>
            <person name="Probst C.M."/>
            <person name="de Menezes C.B."/>
            <person name="Thompson C.E."/>
            <person name="Bartholomeu D.C."/>
            <person name="Gradia D.F."/>
            <person name="Pavoni D.P."/>
            <person name="Grisard E.C."/>
            <person name="Fantinatti-Garboggini F."/>
            <person name="Marchini F.K."/>
            <person name="Rodrigues-Luiz G.F."/>
            <person name="Wagner G."/>
            <person name="Goldman G.H."/>
            <person name="Fietto J.L."/>
            <person name="Elias M.C."/>
            <person name="Goldman M.H."/>
            <person name="Sagot M.F."/>
            <person name="Pereira M."/>
            <person name="Stoco P.H."/>
            <person name="de Mendonca-Neto R.P."/>
            <person name="Teixeira S.M."/>
            <person name="Maciel T.E."/>
            <person name="de Oliveira Mendes T.A."/>
            <person name="Urmenyi T.P."/>
            <person name="de Souza W."/>
            <person name="Schenkman S."/>
            <person name="de Vasconcelos A.T."/>
        </authorList>
    </citation>
    <scope>NUCLEOTIDE SEQUENCE [LARGE SCALE GENOMIC DNA]</scope>
</reference>
<evidence type="ECO:0000313" key="11">
    <source>
        <dbReference type="Proteomes" id="UP000015354"/>
    </source>
</evidence>
<evidence type="ECO:0000256" key="1">
    <source>
        <dbReference type="ARBA" id="ARBA00012513"/>
    </source>
</evidence>
<evidence type="ECO:0000256" key="7">
    <source>
        <dbReference type="ARBA" id="ARBA00047899"/>
    </source>
</evidence>
<dbReference type="GO" id="GO:0005524">
    <property type="term" value="F:ATP binding"/>
    <property type="evidence" value="ECO:0007669"/>
    <property type="project" value="UniProtKB-KW"/>
</dbReference>
<protein>
    <recommendedName>
        <fullName evidence="1">non-specific serine/threonine protein kinase</fullName>
        <ecNumber evidence="1">2.7.11.1</ecNumber>
    </recommendedName>
</protein>
<dbReference type="GO" id="GO:0004674">
    <property type="term" value="F:protein serine/threonine kinase activity"/>
    <property type="evidence" value="ECO:0007669"/>
    <property type="project" value="UniProtKB-KW"/>
</dbReference>
<evidence type="ECO:0000256" key="4">
    <source>
        <dbReference type="ARBA" id="ARBA00022741"/>
    </source>
</evidence>
<dbReference type="OrthoDB" id="248923at2759"/>
<dbReference type="PANTHER" id="PTHR44899">
    <property type="entry name" value="CAMK FAMILY PROTEIN KINASE"/>
    <property type="match status" value="1"/>
</dbReference>
<evidence type="ECO:0000256" key="5">
    <source>
        <dbReference type="ARBA" id="ARBA00022777"/>
    </source>
</evidence>
<dbReference type="PANTHER" id="PTHR44899:SF3">
    <property type="entry name" value="SERINE_THREONINE-PROTEIN KINASE NEK1"/>
    <property type="match status" value="1"/>
</dbReference>
<dbReference type="Gene3D" id="1.10.510.10">
    <property type="entry name" value="Transferase(Phosphotransferase) domain 1"/>
    <property type="match status" value="1"/>
</dbReference>
<sequence length="316" mass="35646">MSEANRNFARSEAANIRACNHPNIIKLIETFESGDKLLHILEYADAGDLYNQVELRARHNAQNTERQPVFYQENEILVILSQLFLAVQYIHDRRILHRDLKTPNVMLMKHGLIKLGDFGFSRQYEESVSTNVGNTFCGTPYYLAPELWQRQPYSYKAEIWSLGVIAYELMMLQKPFPAHDFNDLMQRVCRERSYLPIPADRYSPQLIHLVEYMLRVDPNRRPNIKQVLAAPIMQQKGLPLLKINVRRLRNLDPAICAQLVAEVDYTLAQAAAAAPTEESFAAANAGPPAAPACAPRSALPVPAPAVAVAASNRGKR</sequence>
<dbReference type="PROSITE" id="PS50011">
    <property type="entry name" value="PROTEIN_KINASE_DOM"/>
    <property type="match status" value="1"/>
</dbReference>
<evidence type="ECO:0000259" key="9">
    <source>
        <dbReference type="PROSITE" id="PS50011"/>
    </source>
</evidence>
<accession>S9UPA9</accession>
<evidence type="ECO:0000256" key="2">
    <source>
        <dbReference type="ARBA" id="ARBA00022527"/>
    </source>
</evidence>
<dbReference type="InterPro" id="IPR051131">
    <property type="entry name" value="NEK_Ser/Thr_kinase_NIMA"/>
</dbReference>
<dbReference type="AlphaFoldDB" id="S9UPA9"/>
<gene>
    <name evidence="10" type="ORF">STCU_02720</name>
</gene>
<dbReference type="InterPro" id="IPR008271">
    <property type="entry name" value="Ser/Thr_kinase_AS"/>
</dbReference>
<evidence type="ECO:0000256" key="3">
    <source>
        <dbReference type="ARBA" id="ARBA00022679"/>
    </source>
</evidence>
<comment type="catalytic activity">
    <reaction evidence="8">
        <text>L-seryl-[protein] + ATP = O-phospho-L-seryl-[protein] + ADP + H(+)</text>
        <dbReference type="Rhea" id="RHEA:17989"/>
        <dbReference type="Rhea" id="RHEA-COMP:9863"/>
        <dbReference type="Rhea" id="RHEA-COMP:11604"/>
        <dbReference type="ChEBI" id="CHEBI:15378"/>
        <dbReference type="ChEBI" id="CHEBI:29999"/>
        <dbReference type="ChEBI" id="CHEBI:30616"/>
        <dbReference type="ChEBI" id="CHEBI:83421"/>
        <dbReference type="ChEBI" id="CHEBI:456216"/>
        <dbReference type="EC" id="2.7.11.1"/>
    </reaction>
</comment>
<name>S9UPA9_9TRYP</name>
<keyword evidence="2" id="KW-0723">Serine/threonine-protein kinase</keyword>
<evidence type="ECO:0000313" key="10">
    <source>
        <dbReference type="EMBL" id="EPY32717.1"/>
    </source>
</evidence>
<dbReference type="PROSITE" id="PS00108">
    <property type="entry name" value="PROTEIN_KINASE_ST"/>
    <property type="match status" value="1"/>
</dbReference>
<dbReference type="SMART" id="SM00220">
    <property type="entry name" value="S_TKc"/>
    <property type="match status" value="1"/>
</dbReference>
<dbReference type="InterPro" id="IPR000719">
    <property type="entry name" value="Prot_kinase_dom"/>
</dbReference>
<keyword evidence="3" id="KW-0808">Transferase</keyword>
<dbReference type="EMBL" id="ATMH01002720">
    <property type="protein sequence ID" value="EPY32717.1"/>
    <property type="molecule type" value="Genomic_DNA"/>
</dbReference>